<proteinExistence type="predicted"/>
<protein>
    <recommendedName>
        <fullName evidence="2">peptidylprolyl isomerase</fullName>
        <ecNumber evidence="2">5.2.1.8</ecNumber>
    </recommendedName>
</protein>
<organism evidence="8 9">
    <name type="scientific">Virgibacillus indicus</name>
    <dbReference type="NCBI Taxonomy" id="2024554"/>
    <lineage>
        <taxon>Bacteria</taxon>
        <taxon>Bacillati</taxon>
        <taxon>Bacillota</taxon>
        <taxon>Bacilli</taxon>
        <taxon>Bacillales</taxon>
        <taxon>Bacillaceae</taxon>
        <taxon>Virgibacillus</taxon>
    </lineage>
</organism>
<evidence type="ECO:0000259" key="7">
    <source>
        <dbReference type="PROSITE" id="PS50198"/>
    </source>
</evidence>
<dbReference type="InterPro" id="IPR027304">
    <property type="entry name" value="Trigger_fact/SurA_dom_sf"/>
</dbReference>
<dbReference type="SUPFAM" id="SSF109998">
    <property type="entry name" value="Triger factor/SurA peptide-binding domain-like"/>
    <property type="match status" value="1"/>
</dbReference>
<gene>
    <name evidence="8" type="ORF">CIL03_07510</name>
</gene>
<keyword evidence="4 6" id="KW-0697">Rotamase</keyword>
<dbReference type="PROSITE" id="PS01096">
    <property type="entry name" value="PPIC_PPIASE_1"/>
    <property type="match status" value="1"/>
</dbReference>
<dbReference type="PROSITE" id="PS50198">
    <property type="entry name" value="PPIC_PPIASE_2"/>
    <property type="match status" value="1"/>
</dbReference>
<dbReference type="RefSeq" id="WP_094885201.1">
    <property type="nucleotide sequence ID" value="NZ_NPMS01000002.1"/>
</dbReference>
<dbReference type="AlphaFoldDB" id="A0A265NE24"/>
<dbReference type="EC" id="5.2.1.8" evidence="2"/>
<dbReference type="EMBL" id="NPMS01000002">
    <property type="protein sequence ID" value="OZU89546.1"/>
    <property type="molecule type" value="Genomic_DNA"/>
</dbReference>
<evidence type="ECO:0000256" key="5">
    <source>
        <dbReference type="ARBA" id="ARBA00023235"/>
    </source>
</evidence>
<dbReference type="Gene3D" id="1.10.4030.10">
    <property type="entry name" value="Porin chaperone SurA, peptide-binding domain"/>
    <property type="match status" value="1"/>
</dbReference>
<evidence type="ECO:0000256" key="6">
    <source>
        <dbReference type="PROSITE-ProRule" id="PRU00278"/>
    </source>
</evidence>
<evidence type="ECO:0000256" key="3">
    <source>
        <dbReference type="ARBA" id="ARBA00022729"/>
    </source>
</evidence>
<name>A0A265NE24_9BACI</name>
<comment type="caution">
    <text evidence="8">The sequence shown here is derived from an EMBL/GenBank/DDBJ whole genome shotgun (WGS) entry which is preliminary data.</text>
</comment>
<keyword evidence="3" id="KW-0732">Signal</keyword>
<dbReference type="OrthoDB" id="2677468at2"/>
<dbReference type="SUPFAM" id="SSF54534">
    <property type="entry name" value="FKBP-like"/>
    <property type="match status" value="1"/>
</dbReference>
<evidence type="ECO:0000256" key="2">
    <source>
        <dbReference type="ARBA" id="ARBA00013194"/>
    </source>
</evidence>
<evidence type="ECO:0000256" key="1">
    <source>
        <dbReference type="ARBA" id="ARBA00000971"/>
    </source>
</evidence>
<dbReference type="Gene3D" id="3.10.50.40">
    <property type="match status" value="1"/>
</dbReference>
<dbReference type="PANTHER" id="PTHR47245:SF1">
    <property type="entry name" value="FOLDASE PROTEIN PRSA"/>
    <property type="match status" value="1"/>
</dbReference>
<comment type="catalytic activity">
    <reaction evidence="1">
        <text>[protein]-peptidylproline (omega=180) = [protein]-peptidylproline (omega=0)</text>
        <dbReference type="Rhea" id="RHEA:16237"/>
        <dbReference type="Rhea" id="RHEA-COMP:10747"/>
        <dbReference type="Rhea" id="RHEA-COMP:10748"/>
        <dbReference type="ChEBI" id="CHEBI:83833"/>
        <dbReference type="ChEBI" id="CHEBI:83834"/>
        <dbReference type="EC" id="5.2.1.8"/>
    </reaction>
</comment>
<dbReference type="GO" id="GO:0003755">
    <property type="term" value="F:peptidyl-prolyl cis-trans isomerase activity"/>
    <property type="evidence" value="ECO:0007669"/>
    <property type="project" value="UniProtKB-KW"/>
</dbReference>
<accession>A0A265NE24</accession>
<sequence>MSKKLLLGIIIVLLITNIASLLFWNKGETVSLGNKNGKESEINENEPVATINGEEISHADWVQALRSNHGEKQLKNIIDRKIVKQLAEEKDIEIHDKVIEREIALLTSMQGVMSEEEYKKNEENWEKEIIYRYQLEMLLTEDTSIPEDEVKSYYDIYKNQYDFGASMQLSHILVQNFDTAEKVMKDLNDGASFDLLAQEYSIDEESKKDGGYLGFIKTSSQFFPNGYEEVAAEMDEHSYSEPFKADNGVAIIYLHRKLPSIEFSYEEIKPYVKSELALQEMDQSLTANPLWEKVDVEWVYE</sequence>
<dbReference type="Proteomes" id="UP000216498">
    <property type="component" value="Unassembled WGS sequence"/>
</dbReference>
<keyword evidence="5 6" id="KW-0413">Isomerase</keyword>
<evidence type="ECO:0000256" key="4">
    <source>
        <dbReference type="ARBA" id="ARBA00023110"/>
    </source>
</evidence>
<dbReference type="InterPro" id="IPR023058">
    <property type="entry name" value="PPIase_PpiC_CS"/>
</dbReference>
<feature type="domain" description="PpiC" evidence="7">
    <location>
        <begin position="164"/>
        <end position="256"/>
    </location>
</feature>
<dbReference type="InterPro" id="IPR046357">
    <property type="entry name" value="PPIase_dom_sf"/>
</dbReference>
<evidence type="ECO:0000313" key="9">
    <source>
        <dbReference type="Proteomes" id="UP000216498"/>
    </source>
</evidence>
<reference evidence="8 9" key="1">
    <citation type="submission" date="2017-08" db="EMBL/GenBank/DDBJ databases">
        <title>Virgibacillus indicus sp. nov. and Virgibacillus profoundi sp. nov, two moderately halophilic bacteria isolated from marine sediment by using the Microfluidic Streak Plate.</title>
        <authorList>
            <person name="Xu B."/>
            <person name="Hu B."/>
            <person name="Wang J."/>
            <person name="Zhu Y."/>
            <person name="Huang L."/>
            <person name="Du W."/>
            <person name="Huang Y."/>
        </authorList>
    </citation>
    <scope>NUCLEOTIDE SEQUENCE [LARGE SCALE GENOMIC DNA]</scope>
    <source>
        <strain evidence="8 9">IO3-P2-C2</strain>
    </source>
</reference>
<dbReference type="InterPro" id="IPR000297">
    <property type="entry name" value="PPIase_PpiC"/>
</dbReference>
<evidence type="ECO:0000313" key="8">
    <source>
        <dbReference type="EMBL" id="OZU89546.1"/>
    </source>
</evidence>
<dbReference type="PANTHER" id="PTHR47245">
    <property type="entry name" value="PEPTIDYLPROLYL ISOMERASE"/>
    <property type="match status" value="1"/>
</dbReference>
<dbReference type="InterPro" id="IPR050245">
    <property type="entry name" value="PrsA_foldase"/>
</dbReference>
<keyword evidence="9" id="KW-1185">Reference proteome</keyword>
<dbReference type="Pfam" id="PF00639">
    <property type="entry name" value="Rotamase"/>
    <property type="match status" value="1"/>
</dbReference>